<sequence>MGTTEEIDILKYSVSSKTVPFPLPETRDFPPLFNRLQSGSQLRSNSCPTTRSVTVKQFDDLNPLKKSNVRVNDEIIPKPTDINVGEKQIKVSIQRQHPYQSHISFCALFPTYHSPDDPDTGVRAASKLPINPLLPANASKVILLSKTKGAAYRHELLDIPMETRRNVAIWPGQSGFQNHIKPVKGDTQEFYPQPLKTLCPNQTLRDWKNTLLERTANALRNLEKSQWLTSYQLNYTGSGPTNPIKLDDFNEKTISLITGEMNPYTAQLRERSYPVLMPSQPLEGCRARILQNQCRLENPCSIMHPLSFPPEPQDVGMTAERNPMLDNMQHKPYIANQTDEVIKYNQVSKSGQTRQVVFNNTANMCCKRSCVYKISESNGSKPQTNINKPASRVIETESTQLDLHNFQAALQEKETNKRALSNNRIQNYVVENSPFEFKCTAPPSAYETDRPVNFEQTKKDFEEEEKIKQGSCLIPSIRPRFSRGTTGYGVKRISRDLGSDLLELHDSFSRTKANRNFRESLQDAPVDLRENLHTGRKHFFYGFNSYYFHN</sequence>
<dbReference type="EMBL" id="JABFDY010000004">
    <property type="protein sequence ID" value="KAF7708491.1"/>
    <property type="molecule type" value="Genomic_DNA"/>
</dbReference>
<name>A0A8T0BMC5_SILME</name>
<evidence type="ECO:0000313" key="1">
    <source>
        <dbReference type="EMBL" id="KAF7708491.1"/>
    </source>
</evidence>
<proteinExistence type="predicted"/>
<dbReference type="Pfam" id="PF15093">
    <property type="entry name" value="SPMIP4-like"/>
    <property type="match status" value="1"/>
</dbReference>
<accession>A0A8T0BMC5</accession>
<reference evidence="1" key="1">
    <citation type="submission" date="2020-08" db="EMBL/GenBank/DDBJ databases">
        <title>Chromosome-level assembly of Southern catfish (Silurus meridionalis) provides insights into visual adaptation to the nocturnal and benthic lifestyles.</title>
        <authorList>
            <person name="Zhang Y."/>
            <person name="Wang D."/>
            <person name="Peng Z."/>
        </authorList>
    </citation>
    <scope>NUCLEOTIDE SEQUENCE</scope>
    <source>
        <strain evidence="1">SWU-2019-XX</strain>
        <tissue evidence="1">Muscle</tissue>
    </source>
</reference>
<dbReference type="Proteomes" id="UP000606274">
    <property type="component" value="Unassembled WGS sequence"/>
</dbReference>
<dbReference type="PANTHER" id="PTHR31393:SF2">
    <property type="entry name" value="CHROMOSOME 7 OPEN READING FRAME 31"/>
    <property type="match status" value="1"/>
</dbReference>
<dbReference type="PANTHER" id="PTHR31393">
    <property type="entry name" value="C5ORF31"/>
    <property type="match status" value="1"/>
</dbReference>
<gene>
    <name evidence="1" type="ORF">HF521_017548</name>
</gene>
<keyword evidence="2" id="KW-1185">Reference proteome</keyword>
<dbReference type="InterPro" id="IPR027886">
    <property type="entry name" value="SPMIP4"/>
</dbReference>
<evidence type="ECO:0000313" key="2">
    <source>
        <dbReference type="Proteomes" id="UP000606274"/>
    </source>
</evidence>
<comment type="caution">
    <text evidence="1">The sequence shown here is derived from an EMBL/GenBank/DDBJ whole genome shotgun (WGS) entry which is preliminary data.</text>
</comment>
<dbReference type="GO" id="GO:0005813">
    <property type="term" value="C:centrosome"/>
    <property type="evidence" value="ECO:0007669"/>
    <property type="project" value="TreeGrafter"/>
</dbReference>
<protein>
    <submittedName>
        <fullName evidence="1">Uncharacterized protein</fullName>
    </submittedName>
</protein>
<organism evidence="1 2">
    <name type="scientific">Silurus meridionalis</name>
    <name type="common">Southern catfish</name>
    <name type="synonym">Silurus soldatovi meridionalis</name>
    <dbReference type="NCBI Taxonomy" id="175797"/>
    <lineage>
        <taxon>Eukaryota</taxon>
        <taxon>Metazoa</taxon>
        <taxon>Chordata</taxon>
        <taxon>Craniata</taxon>
        <taxon>Vertebrata</taxon>
        <taxon>Euteleostomi</taxon>
        <taxon>Actinopterygii</taxon>
        <taxon>Neopterygii</taxon>
        <taxon>Teleostei</taxon>
        <taxon>Ostariophysi</taxon>
        <taxon>Siluriformes</taxon>
        <taxon>Siluridae</taxon>
        <taxon>Silurus</taxon>
    </lineage>
</organism>
<dbReference type="AlphaFoldDB" id="A0A8T0BMC5"/>